<evidence type="ECO:0000259" key="4">
    <source>
        <dbReference type="PROSITE" id="PS50157"/>
    </source>
</evidence>
<name>A0A1Q9CWA1_SYMMI</name>
<protein>
    <recommendedName>
        <fullName evidence="4">C2H2-type domain-containing protein</fullName>
    </recommendedName>
</protein>
<dbReference type="PANTHER" id="PTHR47027">
    <property type="entry name" value="REVERSE TRANSCRIPTASE DOMAIN-CONTAINING PROTEIN"/>
    <property type="match status" value="1"/>
</dbReference>
<keyword evidence="1" id="KW-0863">Zinc-finger</keyword>
<keyword evidence="3" id="KW-0812">Transmembrane</keyword>
<keyword evidence="1" id="KW-0862">Zinc</keyword>
<feature type="transmembrane region" description="Helical" evidence="3">
    <location>
        <begin position="1019"/>
        <end position="1041"/>
    </location>
</feature>
<dbReference type="PANTHER" id="PTHR47027:SF20">
    <property type="entry name" value="REVERSE TRANSCRIPTASE-LIKE PROTEIN WITH RNA-DIRECTED DNA POLYMERASE DOMAIN"/>
    <property type="match status" value="1"/>
</dbReference>
<dbReference type="GO" id="GO:0008270">
    <property type="term" value="F:zinc ion binding"/>
    <property type="evidence" value="ECO:0007669"/>
    <property type="project" value="UniProtKB-KW"/>
</dbReference>
<feature type="region of interest" description="Disordered" evidence="2">
    <location>
        <begin position="776"/>
        <end position="814"/>
    </location>
</feature>
<keyword evidence="3" id="KW-0472">Membrane</keyword>
<evidence type="ECO:0000256" key="2">
    <source>
        <dbReference type="SAM" id="MobiDB-lite"/>
    </source>
</evidence>
<organism evidence="5 6">
    <name type="scientific">Symbiodinium microadriaticum</name>
    <name type="common">Dinoflagellate</name>
    <name type="synonym">Zooxanthella microadriatica</name>
    <dbReference type="NCBI Taxonomy" id="2951"/>
    <lineage>
        <taxon>Eukaryota</taxon>
        <taxon>Sar</taxon>
        <taxon>Alveolata</taxon>
        <taxon>Dinophyceae</taxon>
        <taxon>Suessiales</taxon>
        <taxon>Symbiodiniaceae</taxon>
        <taxon>Symbiodinium</taxon>
    </lineage>
</organism>
<keyword evidence="1" id="KW-0479">Metal-binding</keyword>
<evidence type="ECO:0000256" key="3">
    <source>
        <dbReference type="SAM" id="Phobius"/>
    </source>
</evidence>
<proteinExistence type="predicted"/>
<evidence type="ECO:0000313" key="6">
    <source>
        <dbReference type="Proteomes" id="UP000186817"/>
    </source>
</evidence>
<feature type="compositionally biased region" description="Basic and acidic residues" evidence="2">
    <location>
        <begin position="785"/>
        <end position="799"/>
    </location>
</feature>
<keyword evidence="6" id="KW-1185">Reference proteome</keyword>
<dbReference type="Proteomes" id="UP000186817">
    <property type="component" value="Unassembled WGS sequence"/>
</dbReference>
<keyword evidence="3" id="KW-1133">Transmembrane helix</keyword>
<comment type="caution">
    <text evidence="5">The sequence shown here is derived from an EMBL/GenBank/DDBJ whole genome shotgun (WGS) entry which is preliminary data.</text>
</comment>
<dbReference type="OrthoDB" id="425379at2759"/>
<dbReference type="AlphaFoldDB" id="A0A1Q9CWA1"/>
<gene>
    <name evidence="5" type="ORF">AK812_SmicGene31625</name>
</gene>
<feature type="domain" description="C2H2-type" evidence="4">
    <location>
        <begin position="533"/>
        <end position="561"/>
    </location>
</feature>
<dbReference type="PROSITE" id="PS50157">
    <property type="entry name" value="ZINC_FINGER_C2H2_2"/>
    <property type="match status" value="1"/>
</dbReference>
<dbReference type="SMART" id="SM00355">
    <property type="entry name" value="ZnF_C2H2"/>
    <property type="match status" value="3"/>
</dbReference>
<dbReference type="PROSITE" id="PS00028">
    <property type="entry name" value="ZINC_FINGER_C2H2_1"/>
    <property type="match status" value="2"/>
</dbReference>
<sequence>MHPKLATAALFINQCARWLAPRNIRRTIRLRDDLLLHPKAECTLLAEYAEDLFRARRSVDMPQLSLSLDPGILSPEIWVSALGSLRAGKAVPAGQPSVQQWRDCSYLVADRLSHIARDALCCSDSKVPTEWSTVQLARLAKAGKTPSRPQNLKSIGLMSADSKAFLNVLRSAIAPYVEAVMHDQPQYAYRKGASTSDALMRAAGHCSTVRMLLQRHHNDQTSKLLGDASIPCAGGLMCGLDLQKAFDALPHSELYAAMIDAGVPDSLAATITQAHVQTRCVVRHGGEEREEFHAAVRELRLLIEALRSLEMSVNFQKSVVVLRLCGRAVGQLRKSYLVWRSGVQHLRIRCTDNDMYIPCATQMPYLGAELSYDNFELKTFKGREKQAIKRVQELRRVLRTNGSITVRHRVRIYKAIVWPTLWYALSSVGITTEVLRGVCSVLAGQLRKVFRVYKEGVSNKLVLQQAGLDPRGFFLWQVQQQGQCIQRDLRRADHVKAQESRHCQNVHQRLLGIEDNPSMTSLVRIPKVDAVAVTCPCCGVSFDSQASLQMHIKHKHSEINKSARLAFHRDLHALHGLPICRFCQARLHDWRSLEKHITEGTCPRAKVFVSQGLGEATMLRRVCEEEQKHSPPVPHKAMPQSQLENDIGEALKFEPSTLNSCGDQLLILATRCALCRQLIPDSSNIKIHWQRTHAQEWAKYSADAISGTGPLTAGNMMLRSSRLRCFMVSTSALHSGKLRILIVKGFKFFTLEDLIDDWHRQVYMHAFVAQAASGPPSEVSTAATAEEREAKAVKTENKGGRGKGGGKKEWSWPGNWKDSGSSGDWAEMQEMQKLMTLMQKLVLRHEDSINLLKLEYSFVAHMKLNEPQKLDRPMRTSLFVCFWAELKTRIQAMDANPSDVDKLAELGWVVKGPPLTWHCLKWDPAAQRSIIDTNKPPLTNADVLENIDTILANAVTTNSLARFHPTRPLGSIVFLIQVGNFGDASLSIRTSLKSLCYNAALQLVAAQLKEDELSRLMGLFLYEVLFLILVAGSLTAFVRFICDPIERCSGSCPCRVVLPCMPPQRKEQRYSLSSSERYCSCSEYTVADDVDCDSECEEAVCQGVSAASGSELGGSVPLVVGGVFMVGAQPPTSYELDLRYEYARQHVYLLRNVRVGDLQVPTHCKAEAMAETGISSVVSLTTFLRMQRSDGPRKGQVLSCIAGLGLIEAWLCIAACSLEVVSPRKQWLVGD</sequence>
<accession>A0A1Q9CWA1</accession>
<dbReference type="EMBL" id="LSRX01000875">
    <property type="protein sequence ID" value="OLP87200.1"/>
    <property type="molecule type" value="Genomic_DNA"/>
</dbReference>
<evidence type="ECO:0000313" key="5">
    <source>
        <dbReference type="EMBL" id="OLP87200.1"/>
    </source>
</evidence>
<reference evidence="5 6" key="1">
    <citation type="submission" date="2016-02" db="EMBL/GenBank/DDBJ databases">
        <title>Genome analysis of coral dinoflagellate symbionts highlights evolutionary adaptations to a symbiotic lifestyle.</title>
        <authorList>
            <person name="Aranda M."/>
            <person name="Li Y."/>
            <person name="Liew Y.J."/>
            <person name="Baumgarten S."/>
            <person name="Simakov O."/>
            <person name="Wilson M."/>
            <person name="Piel J."/>
            <person name="Ashoor H."/>
            <person name="Bougouffa S."/>
            <person name="Bajic V.B."/>
            <person name="Ryu T."/>
            <person name="Ravasi T."/>
            <person name="Bayer T."/>
            <person name="Micklem G."/>
            <person name="Kim H."/>
            <person name="Bhak J."/>
            <person name="Lajeunesse T.C."/>
            <person name="Voolstra C.R."/>
        </authorList>
    </citation>
    <scope>NUCLEOTIDE SEQUENCE [LARGE SCALE GENOMIC DNA]</scope>
    <source>
        <strain evidence="5 6">CCMP2467</strain>
    </source>
</reference>
<dbReference type="InterPro" id="IPR013087">
    <property type="entry name" value="Znf_C2H2_type"/>
</dbReference>
<evidence type="ECO:0000256" key="1">
    <source>
        <dbReference type="PROSITE-ProRule" id="PRU00042"/>
    </source>
</evidence>